<name>A0A2A9P5G3_OPHUN</name>
<evidence type="ECO:0000313" key="6">
    <source>
        <dbReference type="Proteomes" id="UP000037136"/>
    </source>
</evidence>
<evidence type="ECO:0000256" key="4">
    <source>
        <dbReference type="ARBA" id="ARBA00047684"/>
    </source>
</evidence>
<comment type="caution">
    <text evidence="5">The sequence shown here is derived from an EMBL/GenBank/DDBJ whole genome shotgun (WGS) entry which is preliminary data.</text>
</comment>
<dbReference type="InterPro" id="IPR047233">
    <property type="entry name" value="UAH_cupin"/>
</dbReference>
<dbReference type="STRING" id="268505.A0A2A9P5G3"/>
<dbReference type="InterPro" id="IPR007247">
    <property type="entry name" value="Ureidogly_lyase"/>
</dbReference>
<evidence type="ECO:0000256" key="2">
    <source>
        <dbReference type="ARBA" id="ARBA00022631"/>
    </source>
</evidence>
<keyword evidence="3" id="KW-0456">Lyase</keyword>
<dbReference type="PANTHER" id="PTHR21221:SF1">
    <property type="entry name" value="UREIDOGLYCOLATE LYASE"/>
    <property type="match status" value="1"/>
</dbReference>
<dbReference type="PANTHER" id="PTHR21221">
    <property type="entry name" value="UREIDOGLYCOLATE HYDROLASE"/>
    <property type="match status" value="1"/>
</dbReference>
<dbReference type="GO" id="GO:0006144">
    <property type="term" value="P:purine nucleobase metabolic process"/>
    <property type="evidence" value="ECO:0007669"/>
    <property type="project" value="UniProtKB-KW"/>
</dbReference>
<proteinExistence type="predicted"/>
<dbReference type="Proteomes" id="UP000037136">
    <property type="component" value="Unassembled WGS sequence"/>
</dbReference>
<reference evidence="5 6" key="1">
    <citation type="journal article" date="2015" name="BMC Genomics">
        <title>Gene expression during zombie ant biting behavior reflects the complexity underlying fungal parasitic behavioral manipulation.</title>
        <authorList>
            <person name="de Bekker C."/>
            <person name="Ohm R.A."/>
            <person name="Loreto R.G."/>
            <person name="Sebastian A."/>
            <person name="Albert I."/>
            <person name="Merrow M."/>
            <person name="Brachmann A."/>
            <person name="Hughes D.P."/>
        </authorList>
    </citation>
    <scope>NUCLEOTIDE SEQUENCE [LARGE SCALE GENOMIC DNA]</scope>
    <source>
        <strain evidence="5 6">SC16a</strain>
    </source>
</reference>
<dbReference type="Gene3D" id="2.60.120.480">
    <property type="entry name" value="Ureidoglycolate hydrolase"/>
    <property type="match status" value="1"/>
</dbReference>
<organism evidence="5 6">
    <name type="scientific">Ophiocordyceps unilateralis</name>
    <name type="common">Zombie-ant fungus</name>
    <name type="synonym">Torrubia unilateralis</name>
    <dbReference type="NCBI Taxonomy" id="268505"/>
    <lineage>
        <taxon>Eukaryota</taxon>
        <taxon>Fungi</taxon>
        <taxon>Dikarya</taxon>
        <taxon>Ascomycota</taxon>
        <taxon>Pezizomycotina</taxon>
        <taxon>Sordariomycetes</taxon>
        <taxon>Hypocreomycetidae</taxon>
        <taxon>Hypocreales</taxon>
        <taxon>Ophiocordycipitaceae</taxon>
        <taxon>Ophiocordyceps</taxon>
    </lineage>
</organism>
<sequence>MATTLTMHISERVKVRVEPLTAQAFYPFGSVVANPRPDVHPSAFATHAVSLPANAAPANAGTAIQYRDAGAVRNLYGEACTGSSSSSSSSRGGGRGKPLMSIFACSTVEAEGSIVIHALERHPFTTQTFIPIASPAYEYLVVVAPNQPSNTTPDTANLPRWHGLPDLHRLRAFVASHAQAVTYGAGTWHAPMMALGEPGQRLDFVVVQFASGVAAEDCQLLELVSAEGEVRVVVGDGETAKL</sequence>
<protein>
    <recommendedName>
        <fullName evidence="7">Ureidoglycolate hydrolase</fullName>
    </recommendedName>
</protein>
<comment type="catalytic activity">
    <reaction evidence="4">
        <text>(S)-ureidoglycolate = urea + glyoxylate</text>
        <dbReference type="Rhea" id="RHEA:11304"/>
        <dbReference type="ChEBI" id="CHEBI:16199"/>
        <dbReference type="ChEBI" id="CHEBI:36655"/>
        <dbReference type="ChEBI" id="CHEBI:57296"/>
        <dbReference type="EC" id="4.3.2.3"/>
    </reaction>
</comment>
<dbReference type="SUPFAM" id="SSF51182">
    <property type="entry name" value="RmlC-like cupins"/>
    <property type="match status" value="1"/>
</dbReference>
<keyword evidence="2" id="KW-0659">Purine metabolism</keyword>
<evidence type="ECO:0000256" key="1">
    <source>
        <dbReference type="ARBA" id="ARBA00011738"/>
    </source>
</evidence>
<accession>A0A2A9P5G3</accession>
<dbReference type="GO" id="GO:0000256">
    <property type="term" value="P:allantoin catabolic process"/>
    <property type="evidence" value="ECO:0007669"/>
    <property type="project" value="InterPro"/>
</dbReference>
<dbReference type="EMBL" id="LAZP02000630">
    <property type="protein sequence ID" value="PFH56221.1"/>
    <property type="molecule type" value="Genomic_DNA"/>
</dbReference>
<dbReference type="GO" id="GO:0050385">
    <property type="term" value="F:ureidoglycolate lyase activity"/>
    <property type="evidence" value="ECO:0007669"/>
    <property type="project" value="UniProtKB-EC"/>
</dbReference>
<dbReference type="GO" id="GO:0004848">
    <property type="term" value="F:ureidoglycolate hydrolase activity"/>
    <property type="evidence" value="ECO:0007669"/>
    <property type="project" value="InterPro"/>
</dbReference>
<dbReference type="Pfam" id="PF04115">
    <property type="entry name" value="Ureidogly_lyase"/>
    <property type="match status" value="1"/>
</dbReference>
<evidence type="ECO:0000313" key="5">
    <source>
        <dbReference type="EMBL" id="PFH56221.1"/>
    </source>
</evidence>
<gene>
    <name evidence="5" type="ORF">XA68_16881</name>
</gene>
<keyword evidence="6" id="KW-1185">Reference proteome</keyword>
<comment type="subunit">
    <text evidence="1">Homodimer.</text>
</comment>
<dbReference type="AlphaFoldDB" id="A0A2A9P5G3"/>
<evidence type="ECO:0000256" key="3">
    <source>
        <dbReference type="ARBA" id="ARBA00023239"/>
    </source>
</evidence>
<evidence type="ECO:0008006" key="7">
    <source>
        <dbReference type="Google" id="ProtNLM"/>
    </source>
</evidence>
<dbReference type="OrthoDB" id="10266039at2759"/>
<dbReference type="CDD" id="cd20298">
    <property type="entry name" value="cupin_UAH"/>
    <property type="match status" value="1"/>
</dbReference>
<dbReference type="InterPro" id="IPR024060">
    <property type="entry name" value="Ureidoglycolate_lyase_dom_sf"/>
</dbReference>
<reference evidence="5 6" key="2">
    <citation type="journal article" date="2017" name="Sci. Rep.">
        <title>Ant-infecting Ophiocordyceps genomes reveal a high diversity of potential behavioral manipulation genes and a possible major role for enterotoxins.</title>
        <authorList>
            <person name="de Bekker C."/>
            <person name="Ohm R.A."/>
            <person name="Evans H.C."/>
            <person name="Brachmann A."/>
            <person name="Hughes D.P."/>
        </authorList>
    </citation>
    <scope>NUCLEOTIDE SEQUENCE [LARGE SCALE GENOMIC DNA]</scope>
    <source>
        <strain evidence="5 6">SC16a</strain>
    </source>
</reference>
<dbReference type="InterPro" id="IPR011051">
    <property type="entry name" value="RmlC_Cupin_sf"/>
</dbReference>